<organism evidence="1 2">
    <name type="scientific">Apatococcus lobatus</name>
    <dbReference type="NCBI Taxonomy" id="904363"/>
    <lineage>
        <taxon>Eukaryota</taxon>
        <taxon>Viridiplantae</taxon>
        <taxon>Chlorophyta</taxon>
        <taxon>core chlorophytes</taxon>
        <taxon>Trebouxiophyceae</taxon>
        <taxon>Chlorellales</taxon>
        <taxon>Chlorellaceae</taxon>
        <taxon>Apatococcus</taxon>
    </lineage>
</organism>
<name>A0AAW1RFX7_9CHLO</name>
<dbReference type="EMBL" id="JALJOS010000012">
    <property type="protein sequence ID" value="KAK9832211.1"/>
    <property type="molecule type" value="Genomic_DNA"/>
</dbReference>
<reference evidence="1 2" key="1">
    <citation type="journal article" date="2024" name="Nat. Commun.">
        <title>Phylogenomics reveals the evolutionary origins of lichenization in chlorophyte algae.</title>
        <authorList>
            <person name="Puginier C."/>
            <person name="Libourel C."/>
            <person name="Otte J."/>
            <person name="Skaloud P."/>
            <person name="Haon M."/>
            <person name="Grisel S."/>
            <person name="Petersen M."/>
            <person name="Berrin J.G."/>
            <person name="Delaux P.M."/>
            <person name="Dal Grande F."/>
            <person name="Keller J."/>
        </authorList>
    </citation>
    <scope>NUCLEOTIDE SEQUENCE [LARGE SCALE GENOMIC DNA]</scope>
    <source>
        <strain evidence="1 2">SAG 2145</strain>
    </source>
</reference>
<keyword evidence="2" id="KW-1185">Reference proteome</keyword>
<evidence type="ECO:0000313" key="1">
    <source>
        <dbReference type="EMBL" id="KAK9832211.1"/>
    </source>
</evidence>
<protein>
    <submittedName>
        <fullName evidence="1">Uncharacterized protein</fullName>
    </submittedName>
</protein>
<accession>A0AAW1RFX7</accession>
<comment type="caution">
    <text evidence="1">The sequence shown here is derived from an EMBL/GenBank/DDBJ whole genome shotgun (WGS) entry which is preliminary data.</text>
</comment>
<evidence type="ECO:0000313" key="2">
    <source>
        <dbReference type="Proteomes" id="UP001438707"/>
    </source>
</evidence>
<dbReference type="Proteomes" id="UP001438707">
    <property type="component" value="Unassembled WGS sequence"/>
</dbReference>
<sequence length="181" mass="19509">MNYKALVTKHGNIVWRVGSDGLSISNPFAANTAEQLITAPWGEEKGLIVSQDLSPDESILAVACLCLPAVHPTHPLHSAGFDSEKGSLRVTLIEMPAGSRLHQVSAHVIPVGHEFLRPVLKWMPGKSAVPLLVLGDKMWPQDPHSCQQILTINGLTGKSSAFAQIPAQLNNPAPRAFKDFV</sequence>
<dbReference type="AlphaFoldDB" id="A0AAW1RFX7"/>
<gene>
    <name evidence="1" type="ORF">WJX74_002976</name>
</gene>
<proteinExistence type="predicted"/>